<dbReference type="PANTHER" id="PTHR37291">
    <property type="entry name" value="5-METHYLCYTOSINE-SPECIFIC RESTRICTION ENZYME B"/>
    <property type="match status" value="1"/>
</dbReference>
<dbReference type="InterPro" id="IPR003593">
    <property type="entry name" value="AAA+_ATPase"/>
</dbReference>
<dbReference type="SMART" id="SM00382">
    <property type="entry name" value="AAA"/>
    <property type="match status" value="1"/>
</dbReference>
<dbReference type="InterPro" id="IPR052934">
    <property type="entry name" value="Methyl-DNA_Rec/Restrict_Enz"/>
</dbReference>
<dbReference type="AlphaFoldDB" id="A0A931DF66"/>
<dbReference type="Pfam" id="PF07728">
    <property type="entry name" value="AAA_5"/>
    <property type="match status" value="1"/>
</dbReference>
<comment type="caution">
    <text evidence="2">The sequence shown here is derived from an EMBL/GenBank/DDBJ whole genome shotgun (WGS) entry which is preliminary data.</text>
</comment>
<dbReference type="SUPFAM" id="SSF52540">
    <property type="entry name" value="P-loop containing nucleoside triphosphate hydrolases"/>
    <property type="match status" value="1"/>
</dbReference>
<organism evidence="2 3">
    <name type="scientific">Actinomadura viridis</name>
    <dbReference type="NCBI Taxonomy" id="58110"/>
    <lineage>
        <taxon>Bacteria</taxon>
        <taxon>Bacillati</taxon>
        <taxon>Actinomycetota</taxon>
        <taxon>Actinomycetes</taxon>
        <taxon>Streptosporangiales</taxon>
        <taxon>Thermomonosporaceae</taxon>
        <taxon>Actinomadura</taxon>
    </lineage>
</organism>
<reference evidence="2" key="1">
    <citation type="submission" date="2020-11" db="EMBL/GenBank/DDBJ databases">
        <title>Sequencing the genomes of 1000 actinobacteria strains.</title>
        <authorList>
            <person name="Klenk H.-P."/>
        </authorList>
    </citation>
    <scope>NUCLEOTIDE SEQUENCE</scope>
    <source>
        <strain evidence="2">DSM 43175</strain>
    </source>
</reference>
<dbReference type="Proteomes" id="UP000614047">
    <property type="component" value="Unassembled WGS sequence"/>
</dbReference>
<proteinExistence type="predicted"/>
<evidence type="ECO:0000259" key="1">
    <source>
        <dbReference type="SMART" id="SM00382"/>
    </source>
</evidence>
<dbReference type="EMBL" id="JADOUA010000001">
    <property type="protein sequence ID" value="MBG6087684.1"/>
    <property type="molecule type" value="Genomic_DNA"/>
</dbReference>
<keyword evidence="2" id="KW-0378">Hydrolase</keyword>
<keyword evidence="3" id="KW-1185">Reference proteome</keyword>
<dbReference type="Gene3D" id="3.40.50.300">
    <property type="entry name" value="P-loop containing nucleotide triphosphate hydrolases"/>
    <property type="match status" value="1"/>
</dbReference>
<name>A0A931DF66_9ACTN</name>
<dbReference type="EC" id="3.1.21.-" evidence="2"/>
<dbReference type="CDD" id="cd00009">
    <property type="entry name" value="AAA"/>
    <property type="match status" value="1"/>
</dbReference>
<feature type="domain" description="AAA+ ATPase" evidence="1">
    <location>
        <begin position="418"/>
        <end position="585"/>
    </location>
</feature>
<dbReference type="PANTHER" id="PTHR37291:SF1">
    <property type="entry name" value="TYPE IV METHYL-DIRECTED RESTRICTION ENZYME ECOKMCRB SUBUNIT"/>
    <property type="match status" value="1"/>
</dbReference>
<dbReference type="RefSeq" id="WP_197010509.1">
    <property type="nucleotide sequence ID" value="NZ_BAABES010000008.1"/>
</dbReference>
<evidence type="ECO:0000313" key="3">
    <source>
        <dbReference type="Proteomes" id="UP000614047"/>
    </source>
</evidence>
<dbReference type="GO" id="GO:0005524">
    <property type="term" value="F:ATP binding"/>
    <property type="evidence" value="ECO:0007669"/>
    <property type="project" value="InterPro"/>
</dbReference>
<evidence type="ECO:0000313" key="2">
    <source>
        <dbReference type="EMBL" id="MBG6087684.1"/>
    </source>
</evidence>
<accession>A0A931DF66</accession>
<gene>
    <name evidence="2" type="ORF">IW256_001797</name>
</gene>
<dbReference type="GO" id="GO:0016887">
    <property type="term" value="F:ATP hydrolysis activity"/>
    <property type="evidence" value="ECO:0007669"/>
    <property type="project" value="InterPro"/>
</dbReference>
<sequence>MASLTDITARLMYIGLSILAENPRGLRARELWEAILEREPGIEEDWEGASAGNTGAERTFRWSSARLVKAGWLYKTSGVWRVTGLGRHALYRWPDPSEFYREANRHYREWRFRKAGYEQVEALISNIPDGHWVSLTEIANQYDLPPDSLLRWLQGERPEGWYRVLDRHGRIPAEAHVSEDERETWLRLLNDDGIDLAQGRAEPLERIPGEELERPVTDLEAPDEDAPRRAWLVRDSEQAFRRVWSPTETCSLGEPRLRELVPGTSREAVRAAVDEDLIHLNAPERARLASELHLFLNAIRKDDIVVTNDGANVYLGVVTGDATFDNGYLYRKVRWHNRDRPLNFYDDLPSGLSARVRNPDAELINLTDFVADLLPLIGEGSTEIVSREVRLPDATAELADRLLVPEEWLAECVALLRERPQLIFYGPPGTGKTYLAQALAAHLTGDRPESVQLVQFHPAYSYEDFFEGYRPREGKDKTITFELVRGPLRRLAAAAKKRPGDPHVLIIDEINRGNLAKIFGELYFLLEYRDRGVNLMYGSDKDDLFTLPDNLFILGTMNTADRSIALVDAAMRRRFAFVELHPGEPPTSEMLARWLERENLPDEPARLLAELNRRIDDRDFRVGPSYLMRRSVDTNAGLERIWRTQILPLLEEFHYGDGTDVRREYGLKALRDAL</sequence>
<dbReference type="InterPro" id="IPR011704">
    <property type="entry name" value="ATPase_dyneun-rel_AAA"/>
</dbReference>
<dbReference type="InterPro" id="IPR027417">
    <property type="entry name" value="P-loop_NTPase"/>
</dbReference>
<protein>
    <submittedName>
        <fullName evidence="2">5-methylcytosine-specific restriction protein B</fullName>
        <ecNumber evidence="2">3.1.21.-</ecNumber>
    </submittedName>
</protein>